<gene>
    <name evidence="2" type="ORF">A3D26_02850</name>
</gene>
<evidence type="ECO:0000313" key="2">
    <source>
        <dbReference type="EMBL" id="OGY10754.1"/>
    </source>
</evidence>
<sequence length="80" mass="8795">MSIVGLVGFYFLVIAICFVTNFFGFLERFVATAKVVALLGICGATVYVLFPEKAEGLYGLFWSNVDACTKGFARLVRRVS</sequence>
<comment type="caution">
    <text evidence="2">The sequence shown here is derived from an EMBL/GenBank/DDBJ whole genome shotgun (WGS) entry which is preliminary data.</text>
</comment>
<keyword evidence="1" id="KW-0812">Transmembrane</keyword>
<accession>A0A1G1V5R0</accession>
<evidence type="ECO:0000256" key="1">
    <source>
        <dbReference type="SAM" id="Phobius"/>
    </source>
</evidence>
<name>A0A1G1V5R0_9BACT</name>
<dbReference type="EMBL" id="MHBZ01000030">
    <property type="protein sequence ID" value="OGY10754.1"/>
    <property type="molecule type" value="Genomic_DNA"/>
</dbReference>
<feature type="transmembrane region" description="Helical" evidence="1">
    <location>
        <begin position="33"/>
        <end position="50"/>
    </location>
</feature>
<reference evidence="2 3" key="1">
    <citation type="journal article" date="2016" name="Nat. Commun.">
        <title>Thousands of microbial genomes shed light on interconnected biogeochemical processes in an aquifer system.</title>
        <authorList>
            <person name="Anantharaman K."/>
            <person name="Brown C.T."/>
            <person name="Hug L.A."/>
            <person name="Sharon I."/>
            <person name="Castelle C.J."/>
            <person name="Probst A.J."/>
            <person name="Thomas B.C."/>
            <person name="Singh A."/>
            <person name="Wilkins M.J."/>
            <person name="Karaoz U."/>
            <person name="Brodie E.L."/>
            <person name="Williams K.H."/>
            <person name="Hubbard S.S."/>
            <person name="Banfield J.F."/>
        </authorList>
    </citation>
    <scope>NUCLEOTIDE SEQUENCE [LARGE SCALE GENOMIC DNA]</scope>
</reference>
<organism evidence="2 3">
    <name type="scientific">Candidatus Blackburnbacteria bacterium RIFCSPHIGHO2_02_FULL_44_20</name>
    <dbReference type="NCBI Taxonomy" id="1797516"/>
    <lineage>
        <taxon>Bacteria</taxon>
        <taxon>Candidatus Blackburniibacteriota</taxon>
    </lineage>
</organism>
<dbReference type="AlphaFoldDB" id="A0A1G1V5R0"/>
<proteinExistence type="predicted"/>
<keyword evidence="1" id="KW-0472">Membrane</keyword>
<feature type="transmembrane region" description="Helical" evidence="1">
    <location>
        <begin position="6"/>
        <end position="26"/>
    </location>
</feature>
<dbReference type="STRING" id="1797516.A3D26_02850"/>
<evidence type="ECO:0000313" key="3">
    <source>
        <dbReference type="Proteomes" id="UP000178319"/>
    </source>
</evidence>
<protein>
    <submittedName>
        <fullName evidence="2">Uncharacterized protein</fullName>
    </submittedName>
</protein>
<keyword evidence="1" id="KW-1133">Transmembrane helix</keyword>
<dbReference type="Proteomes" id="UP000178319">
    <property type="component" value="Unassembled WGS sequence"/>
</dbReference>